<organism evidence="3">
    <name type="scientific">Drosophila grimshawi</name>
    <name type="common">Hawaiian fruit fly</name>
    <name type="synonym">Idiomyia grimshawi</name>
    <dbReference type="NCBI Taxonomy" id="7222"/>
    <lineage>
        <taxon>Eukaryota</taxon>
        <taxon>Metazoa</taxon>
        <taxon>Ecdysozoa</taxon>
        <taxon>Arthropoda</taxon>
        <taxon>Hexapoda</taxon>
        <taxon>Insecta</taxon>
        <taxon>Pterygota</taxon>
        <taxon>Neoptera</taxon>
        <taxon>Endopterygota</taxon>
        <taxon>Diptera</taxon>
        <taxon>Brachycera</taxon>
        <taxon>Muscomorpha</taxon>
        <taxon>Ephydroidea</taxon>
        <taxon>Drosophilidae</taxon>
        <taxon>Drosophila</taxon>
        <taxon>Hawaiian Drosophila</taxon>
    </lineage>
</organism>
<evidence type="ECO:0000313" key="3">
    <source>
        <dbReference type="Proteomes" id="UP000001070"/>
    </source>
</evidence>
<dbReference type="EMBL" id="CH916367">
    <property type="protein sequence ID" value="EDW01750.1"/>
    <property type="molecule type" value="Genomic_DNA"/>
</dbReference>
<evidence type="ECO:0000313" key="2">
    <source>
        <dbReference type="EMBL" id="EDW01750.1"/>
    </source>
</evidence>
<dbReference type="Proteomes" id="UP000001070">
    <property type="component" value="Unassembled WGS sequence"/>
</dbReference>
<sequence length="810" mass="91688">MANTNMISSNHNSNSNSTAAYTYNNYNSASADSGNSSGSNGGGISGSGSIGLGVGGVGSEVQTLREVCNMLNSSATPSYMIPTGGCAYDHIIAMMRGLNLQDDGIVLNNKIKAIETDFCNIVRDESMLCESMDYMNNKALTDAETALKFALLFSSRNFDALAMKETKVRSAMLKILETNFMNAAAYRLHDKNRLYNSITLLGEYYHRVRLADNAPITILGDSLLNLLLHEIKDISVVMSTRLARLVLSQITLNGEIMRTRHKTDIDQLLYHVRRHLIMQPALTAKVKAMLLMVLDLFYSHFKHVGEELEAMYTNYLIVDDDEDDGVNNNNNNNSNSGADTQTQTDAYSDSEEQGSSANNSAQEVPKKWSEQVCEDSLCDIVYGETGSNIGDEQQQQHHQYSENAGNAYQGHDTFTPGRQARRGYQPRHVPRPLKQAHTQTSPAADNISSDHYPSMGSSEDRDETKPLPSWRKTRFNRANDGDHSNGRSRQDQQRRYSISCDDDHQSVRSEGRGNLRLYSIDDRRKHSQERYERNLGGSSNYNNIVNSNWDQRDDRSERSYISNYERGNSYKRGGRHNNHNRNTYDKPPRFQKQHQQMQQQHHDQHQQHHQQHRDQQKIHSETWRRSNTAINNAYQDENCAYNSNGPESNSRSSSRARTLPRPAKSQMDDGTRKSNSNAYRYSQSPTRPGGSGSGGVGIVGGPRNFQRYSSQSSLASEASSTFDRRQRAPDQRAHSHQHQPQRHRNFTRRSQPNIHQPQEQQQGPSSQEQQQHPHPNADNTWHEAVDKDESELVRNAQQTTKYMNYLSAQK</sequence>
<feature type="compositionally biased region" description="Basic residues" evidence="1">
    <location>
        <begin position="734"/>
        <end position="747"/>
    </location>
</feature>
<dbReference type="KEGG" id="dgr:6559456"/>
<feature type="compositionally biased region" description="Low complexity" evidence="1">
    <location>
        <begin position="327"/>
        <end position="336"/>
    </location>
</feature>
<dbReference type="Gene3D" id="1.25.40.180">
    <property type="match status" value="1"/>
</dbReference>
<feature type="compositionally biased region" description="Low complexity" evidence="1">
    <location>
        <begin position="709"/>
        <end position="720"/>
    </location>
</feature>
<protein>
    <submittedName>
        <fullName evidence="2">GH21616</fullName>
    </submittedName>
</protein>
<dbReference type="HOGENOM" id="CLU_419951_0_0_1"/>
<feature type="compositionally biased region" description="Basic and acidic residues" evidence="1">
    <location>
        <begin position="477"/>
        <end position="494"/>
    </location>
</feature>
<feature type="compositionally biased region" description="Polar residues" evidence="1">
    <location>
        <begin position="536"/>
        <end position="549"/>
    </location>
</feature>
<feature type="compositionally biased region" description="Polar residues" evidence="1">
    <location>
        <begin position="337"/>
        <end position="362"/>
    </location>
</feature>
<feature type="compositionally biased region" description="Low complexity" evidence="1">
    <location>
        <begin position="750"/>
        <end position="774"/>
    </location>
</feature>
<evidence type="ECO:0000256" key="1">
    <source>
        <dbReference type="SAM" id="MobiDB-lite"/>
    </source>
</evidence>
<feature type="compositionally biased region" description="Basic and acidic residues" evidence="1">
    <location>
        <begin position="780"/>
        <end position="792"/>
    </location>
</feature>
<feature type="region of interest" description="Disordered" evidence="1">
    <location>
        <begin position="384"/>
        <end position="620"/>
    </location>
</feature>
<proteinExistence type="predicted"/>
<dbReference type="InParanoid" id="B4J5A8"/>
<dbReference type="STRING" id="7222.B4J5A8"/>
<gene>
    <name evidence="2" type="primary">Dgri\GH21616</name>
    <name evidence="2" type="ORF">Dgri_GH21616</name>
</gene>
<feature type="compositionally biased region" description="Basic and acidic residues" evidence="1">
    <location>
        <begin position="501"/>
        <end position="533"/>
    </location>
</feature>
<dbReference type="OMA" id="NTYDKPP"/>
<feature type="compositionally biased region" description="Polar residues" evidence="1">
    <location>
        <begin position="673"/>
        <end position="686"/>
    </location>
</feature>
<feature type="compositionally biased region" description="Gly residues" evidence="1">
    <location>
        <begin position="689"/>
        <end position="700"/>
    </location>
</feature>
<dbReference type="AlphaFoldDB" id="B4J5A8"/>
<feature type="compositionally biased region" description="Polar residues" evidence="1">
    <location>
        <begin position="436"/>
        <end position="457"/>
    </location>
</feature>
<dbReference type="GO" id="GO:0008494">
    <property type="term" value="F:translation activator activity"/>
    <property type="evidence" value="ECO:0007669"/>
    <property type="project" value="TreeGrafter"/>
</dbReference>
<dbReference type="OrthoDB" id="6484979at2759"/>
<reference evidence="2 3" key="1">
    <citation type="journal article" date="2007" name="Nature">
        <title>Evolution of genes and genomes on the Drosophila phylogeny.</title>
        <authorList>
            <consortium name="Drosophila 12 Genomes Consortium"/>
            <person name="Clark A.G."/>
            <person name="Eisen M.B."/>
            <person name="Smith D.R."/>
            <person name="Bergman C.M."/>
            <person name="Oliver B."/>
            <person name="Markow T.A."/>
            <person name="Kaufman T.C."/>
            <person name="Kellis M."/>
            <person name="Gelbart W."/>
            <person name="Iyer V.N."/>
            <person name="Pollard D.A."/>
            <person name="Sackton T.B."/>
            <person name="Larracuente A.M."/>
            <person name="Singh N.D."/>
            <person name="Abad J.P."/>
            <person name="Abt D.N."/>
            <person name="Adryan B."/>
            <person name="Aguade M."/>
            <person name="Akashi H."/>
            <person name="Anderson W.W."/>
            <person name="Aquadro C.F."/>
            <person name="Ardell D.H."/>
            <person name="Arguello R."/>
            <person name="Artieri C.G."/>
            <person name="Barbash D.A."/>
            <person name="Barker D."/>
            <person name="Barsanti P."/>
            <person name="Batterham P."/>
            <person name="Batzoglou S."/>
            <person name="Begun D."/>
            <person name="Bhutkar A."/>
            <person name="Blanco E."/>
            <person name="Bosak S.A."/>
            <person name="Bradley R.K."/>
            <person name="Brand A.D."/>
            <person name="Brent M.R."/>
            <person name="Brooks A.N."/>
            <person name="Brown R.H."/>
            <person name="Butlin R.K."/>
            <person name="Caggese C."/>
            <person name="Calvi B.R."/>
            <person name="Bernardo de Carvalho A."/>
            <person name="Caspi A."/>
            <person name="Castrezana S."/>
            <person name="Celniker S.E."/>
            <person name="Chang J.L."/>
            <person name="Chapple C."/>
            <person name="Chatterji S."/>
            <person name="Chinwalla A."/>
            <person name="Civetta A."/>
            <person name="Clifton S.W."/>
            <person name="Comeron J.M."/>
            <person name="Costello J.C."/>
            <person name="Coyne J.A."/>
            <person name="Daub J."/>
            <person name="David R.G."/>
            <person name="Delcher A.L."/>
            <person name="Delehaunty K."/>
            <person name="Do C.B."/>
            <person name="Ebling H."/>
            <person name="Edwards K."/>
            <person name="Eickbush T."/>
            <person name="Evans J.D."/>
            <person name="Filipski A."/>
            <person name="Findeiss S."/>
            <person name="Freyhult E."/>
            <person name="Fulton L."/>
            <person name="Fulton R."/>
            <person name="Garcia A.C."/>
            <person name="Gardiner A."/>
            <person name="Garfield D.A."/>
            <person name="Garvin B.E."/>
            <person name="Gibson G."/>
            <person name="Gilbert D."/>
            <person name="Gnerre S."/>
            <person name="Godfrey J."/>
            <person name="Good R."/>
            <person name="Gotea V."/>
            <person name="Gravely B."/>
            <person name="Greenberg A.J."/>
            <person name="Griffiths-Jones S."/>
            <person name="Gross S."/>
            <person name="Guigo R."/>
            <person name="Gustafson E.A."/>
            <person name="Haerty W."/>
            <person name="Hahn M.W."/>
            <person name="Halligan D.L."/>
            <person name="Halpern A.L."/>
            <person name="Halter G.M."/>
            <person name="Han M.V."/>
            <person name="Heger A."/>
            <person name="Hillier L."/>
            <person name="Hinrichs A.S."/>
            <person name="Holmes I."/>
            <person name="Hoskins R.A."/>
            <person name="Hubisz M.J."/>
            <person name="Hultmark D."/>
            <person name="Huntley M.A."/>
            <person name="Jaffe D.B."/>
            <person name="Jagadeeshan S."/>
            <person name="Jeck W.R."/>
            <person name="Johnson J."/>
            <person name="Jones C.D."/>
            <person name="Jordan W.C."/>
            <person name="Karpen G.H."/>
            <person name="Kataoka E."/>
            <person name="Keightley P.D."/>
            <person name="Kheradpour P."/>
            <person name="Kirkness E.F."/>
            <person name="Koerich L.B."/>
            <person name="Kristiansen K."/>
            <person name="Kudrna D."/>
            <person name="Kulathinal R.J."/>
            <person name="Kumar S."/>
            <person name="Kwok R."/>
            <person name="Lander E."/>
            <person name="Langley C.H."/>
            <person name="Lapoint R."/>
            <person name="Lazzaro B.P."/>
            <person name="Lee S.J."/>
            <person name="Levesque L."/>
            <person name="Li R."/>
            <person name="Lin C.F."/>
            <person name="Lin M.F."/>
            <person name="Lindblad-Toh K."/>
            <person name="Llopart A."/>
            <person name="Long M."/>
            <person name="Low L."/>
            <person name="Lozovsky E."/>
            <person name="Lu J."/>
            <person name="Luo M."/>
            <person name="Machado C.A."/>
            <person name="Makalowski W."/>
            <person name="Marzo M."/>
            <person name="Matsuda M."/>
            <person name="Matzkin L."/>
            <person name="McAllister B."/>
            <person name="McBride C.S."/>
            <person name="McKernan B."/>
            <person name="McKernan K."/>
            <person name="Mendez-Lago M."/>
            <person name="Minx P."/>
            <person name="Mollenhauer M.U."/>
            <person name="Montooth K."/>
            <person name="Mount S.M."/>
            <person name="Mu X."/>
            <person name="Myers E."/>
            <person name="Negre B."/>
            <person name="Newfeld S."/>
            <person name="Nielsen R."/>
            <person name="Noor M.A."/>
            <person name="O'Grady P."/>
            <person name="Pachter L."/>
            <person name="Papaceit M."/>
            <person name="Parisi M.J."/>
            <person name="Parisi M."/>
            <person name="Parts L."/>
            <person name="Pedersen J.S."/>
            <person name="Pesole G."/>
            <person name="Phillippy A.M."/>
            <person name="Ponting C.P."/>
            <person name="Pop M."/>
            <person name="Porcelli D."/>
            <person name="Powell J.R."/>
            <person name="Prohaska S."/>
            <person name="Pruitt K."/>
            <person name="Puig M."/>
            <person name="Quesneville H."/>
            <person name="Ram K.R."/>
            <person name="Rand D."/>
            <person name="Rasmussen M.D."/>
            <person name="Reed L.K."/>
            <person name="Reenan R."/>
            <person name="Reily A."/>
            <person name="Remington K.A."/>
            <person name="Rieger T.T."/>
            <person name="Ritchie M.G."/>
            <person name="Robin C."/>
            <person name="Rogers Y.H."/>
            <person name="Rohde C."/>
            <person name="Rozas J."/>
            <person name="Rubenfield M.J."/>
            <person name="Ruiz A."/>
            <person name="Russo S."/>
            <person name="Salzberg S.L."/>
            <person name="Sanchez-Gracia A."/>
            <person name="Saranga D.J."/>
            <person name="Sato H."/>
            <person name="Schaeffer S.W."/>
            <person name="Schatz M.C."/>
            <person name="Schlenke T."/>
            <person name="Schwartz R."/>
            <person name="Segarra C."/>
            <person name="Singh R.S."/>
            <person name="Sirot L."/>
            <person name="Sirota M."/>
            <person name="Sisneros N.B."/>
            <person name="Smith C.D."/>
            <person name="Smith T.F."/>
            <person name="Spieth J."/>
            <person name="Stage D.E."/>
            <person name="Stark A."/>
            <person name="Stephan W."/>
            <person name="Strausberg R.L."/>
            <person name="Strempel S."/>
            <person name="Sturgill D."/>
            <person name="Sutton G."/>
            <person name="Sutton G.G."/>
            <person name="Tao W."/>
            <person name="Teichmann S."/>
            <person name="Tobari Y.N."/>
            <person name="Tomimura Y."/>
            <person name="Tsolas J.M."/>
            <person name="Valente V.L."/>
            <person name="Venter E."/>
            <person name="Venter J.C."/>
            <person name="Vicario S."/>
            <person name="Vieira F.G."/>
            <person name="Vilella A.J."/>
            <person name="Villasante A."/>
            <person name="Walenz B."/>
            <person name="Wang J."/>
            <person name="Wasserman M."/>
            <person name="Watts T."/>
            <person name="Wilson D."/>
            <person name="Wilson R.K."/>
            <person name="Wing R.A."/>
            <person name="Wolfner M.F."/>
            <person name="Wong A."/>
            <person name="Wong G.K."/>
            <person name="Wu C.I."/>
            <person name="Wu G."/>
            <person name="Yamamoto D."/>
            <person name="Yang H.P."/>
            <person name="Yang S.P."/>
            <person name="Yorke J.A."/>
            <person name="Yoshida K."/>
            <person name="Zdobnov E."/>
            <person name="Zhang P."/>
            <person name="Zhang Y."/>
            <person name="Zimin A.V."/>
            <person name="Baldwin J."/>
            <person name="Abdouelleil A."/>
            <person name="Abdulkadir J."/>
            <person name="Abebe A."/>
            <person name="Abera B."/>
            <person name="Abreu J."/>
            <person name="Acer S.C."/>
            <person name="Aftuck L."/>
            <person name="Alexander A."/>
            <person name="An P."/>
            <person name="Anderson E."/>
            <person name="Anderson S."/>
            <person name="Arachi H."/>
            <person name="Azer M."/>
            <person name="Bachantsang P."/>
            <person name="Barry A."/>
            <person name="Bayul T."/>
            <person name="Berlin A."/>
            <person name="Bessette D."/>
            <person name="Bloom T."/>
            <person name="Blye J."/>
            <person name="Boguslavskiy L."/>
            <person name="Bonnet C."/>
            <person name="Boukhgalter B."/>
            <person name="Bourzgui I."/>
            <person name="Brown A."/>
            <person name="Cahill P."/>
            <person name="Channer S."/>
            <person name="Cheshatsang Y."/>
            <person name="Chuda L."/>
            <person name="Citroen M."/>
            <person name="Collymore A."/>
            <person name="Cooke P."/>
            <person name="Costello M."/>
            <person name="D'Aco K."/>
            <person name="Daza R."/>
            <person name="De Haan G."/>
            <person name="DeGray S."/>
            <person name="DeMaso C."/>
            <person name="Dhargay N."/>
            <person name="Dooley K."/>
            <person name="Dooley E."/>
            <person name="Doricent M."/>
            <person name="Dorje P."/>
            <person name="Dorjee K."/>
            <person name="Dupes A."/>
            <person name="Elong R."/>
            <person name="Falk J."/>
            <person name="Farina A."/>
            <person name="Faro S."/>
            <person name="Ferguson D."/>
            <person name="Fisher S."/>
            <person name="Foley C.D."/>
            <person name="Franke A."/>
            <person name="Friedrich D."/>
            <person name="Gadbois L."/>
            <person name="Gearin G."/>
            <person name="Gearin C.R."/>
            <person name="Giannoukos G."/>
            <person name="Goode T."/>
            <person name="Graham J."/>
            <person name="Grandbois E."/>
            <person name="Grewal S."/>
            <person name="Gyaltsen K."/>
            <person name="Hafez N."/>
            <person name="Hagos B."/>
            <person name="Hall J."/>
            <person name="Henson C."/>
            <person name="Hollinger A."/>
            <person name="Honan T."/>
            <person name="Huard M.D."/>
            <person name="Hughes L."/>
            <person name="Hurhula B."/>
            <person name="Husby M.E."/>
            <person name="Kamat A."/>
            <person name="Kanga B."/>
            <person name="Kashin S."/>
            <person name="Khazanovich D."/>
            <person name="Kisner P."/>
            <person name="Lance K."/>
            <person name="Lara M."/>
            <person name="Lee W."/>
            <person name="Lennon N."/>
            <person name="Letendre F."/>
            <person name="LeVine R."/>
            <person name="Lipovsky A."/>
            <person name="Liu X."/>
            <person name="Liu J."/>
            <person name="Liu S."/>
            <person name="Lokyitsang T."/>
            <person name="Lokyitsang Y."/>
            <person name="Lubonja R."/>
            <person name="Lui A."/>
            <person name="MacDonald P."/>
            <person name="Magnisalis V."/>
            <person name="Maru K."/>
            <person name="Matthews C."/>
            <person name="McCusker W."/>
            <person name="McDonough S."/>
            <person name="Mehta T."/>
            <person name="Meldrim J."/>
            <person name="Meneus L."/>
            <person name="Mihai O."/>
            <person name="Mihalev A."/>
            <person name="Mihova T."/>
            <person name="Mittelman R."/>
            <person name="Mlenga V."/>
            <person name="Montmayeur A."/>
            <person name="Mulrain L."/>
            <person name="Navidi A."/>
            <person name="Naylor J."/>
            <person name="Negash T."/>
            <person name="Nguyen T."/>
            <person name="Nguyen N."/>
            <person name="Nicol R."/>
            <person name="Norbu C."/>
            <person name="Norbu N."/>
            <person name="Novod N."/>
            <person name="O'Neill B."/>
            <person name="Osman S."/>
            <person name="Markiewicz E."/>
            <person name="Oyono O.L."/>
            <person name="Patti C."/>
            <person name="Phunkhang P."/>
            <person name="Pierre F."/>
            <person name="Priest M."/>
            <person name="Raghuraman S."/>
            <person name="Rege F."/>
            <person name="Reyes R."/>
            <person name="Rise C."/>
            <person name="Rogov P."/>
            <person name="Ross K."/>
            <person name="Ryan E."/>
            <person name="Settipalli S."/>
            <person name="Shea T."/>
            <person name="Sherpa N."/>
            <person name="Shi L."/>
            <person name="Shih D."/>
            <person name="Sparrow T."/>
            <person name="Spaulding J."/>
            <person name="Stalker J."/>
            <person name="Stange-Thomann N."/>
            <person name="Stavropoulos S."/>
            <person name="Stone C."/>
            <person name="Strader C."/>
            <person name="Tesfaye S."/>
            <person name="Thomson T."/>
            <person name="Thoulutsang Y."/>
            <person name="Thoulutsang D."/>
            <person name="Topham K."/>
            <person name="Topping I."/>
            <person name="Tsamla T."/>
            <person name="Vassiliev H."/>
            <person name="Vo A."/>
            <person name="Wangchuk T."/>
            <person name="Wangdi T."/>
            <person name="Weiand M."/>
            <person name="Wilkinson J."/>
            <person name="Wilson A."/>
            <person name="Yadav S."/>
            <person name="Young G."/>
            <person name="Yu Q."/>
            <person name="Zembek L."/>
            <person name="Zhong D."/>
            <person name="Zimmer A."/>
            <person name="Zwirko Z."/>
            <person name="Jaffe D.B."/>
            <person name="Alvarez P."/>
            <person name="Brockman W."/>
            <person name="Butler J."/>
            <person name="Chin C."/>
            <person name="Gnerre S."/>
            <person name="Grabherr M."/>
            <person name="Kleber M."/>
            <person name="Mauceli E."/>
            <person name="MacCallum I."/>
        </authorList>
    </citation>
    <scope>NUCLEOTIDE SEQUENCE [LARGE SCALE GENOMIC DNA]</scope>
    <source>
        <strain evidence="3">Tucson 15287-2541.00</strain>
    </source>
</reference>
<accession>B4J5A8</accession>
<feature type="compositionally biased region" description="Basic residues" evidence="1">
    <location>
        <begin position="419"/>
        <end position="431"/>
    </location>
</feature>
<feature type="compositionally biased region" description="Basic and acidic residues" evidence="1">
    <location>
        <begin position="600"/>
        <end position="620"/>
    </location>
</feature>
<feature type="region of interest" description="Disordered" evidence="1">
    <location>
        <begin position="323"/>
        <end position="368"/>
    </location>
</feature>
<dbReference type="InterPro" id="IPR051367">
    <property type="entry name" value="mRNA_TranslReg/HistoneTransl"/>
</dbReference>
<dbReference type="GO" id="GO:0006446">
    <property type="term" value="P:regulation of translational initiation"/>
    <property type="evidence" value="ECO:0007669"/>
    <property type="project" value="TreeGrafter"/>
</dbReference>
<dbReference type="GO" id="GO:0005829">
    <property type="term" value="C:cytosol"/>
    <property type="evidence" value="ECO:0007669"/>
    <property type="project" value="TreeGrafter"/>
</dbReference>
<feature type="compositionally biased region" description="Basic and acidic residues" evidence="1">
    <location>
        <begin position="722"/>
        <end position="733"/>
    </location>
</feature>
<keyword evidence="3" id="KW-1185">Reference proteome</keyword>
<dbReference type="PANTHER" id="PTHR23254">
    <property type="entry name" value="EIF4G DOMAIN PROTEIN"/>
    <property type="match status" value="1"/>
</dbReference>
<name>B4J5A8_DROGR</name>
<dbReference type="PhylomeDB" id="B4J5A8"/>
<dbReference type="PANTHER" id="PTHR23254:SF18">
    <property type="entry name" value="RE28271P"/>
    <property type="match status" value="1"/>
</dbReference>
<feature type="region of interest" description="Disordered" evidence="1">
    <location>
        <begin position="637"/>
        <end position="798"/>
    </location>
</feature>
<dbReference type="eggNOG" id="KOG3942">
    <property type="taxonomic scope" value="Eukaryota"/>
</dbReference>
<feature type="compositionally biased region" description="Polar residues" evidence="1">
    <location>
        <begin position="385"/>
        <end position="406"/>
    </location>
</feature>
<dbReference type="FunCoup" id="B4J5A8">
    <property type="interactions" value="175"/>
</dbReference>
<feature type="compositionally biased region" description="Low complexity" evidence="1">
    <location>
        <begin position="642"/>
        <end position="657"/>
    </location>
</feature>